<sequence length="242" mass="27125">MEPRLRRLAEAVPGWFAIQNTDGDIIGDAHPRDTIWEANGIRLRIFSRSDRLGAAEVTPGTLLPVRCAERHIQADQTFCLGLDALPVETGDDAKVWWTHMEQWLQVQSIAAQTGRWPAHHALDHGHAGELQLAAQNLAAELDLTEEYAQAHADKPSWITDRTLGIAFDDGKPMNGRLACPEGCTKGRRRRPVLRRKCKKRAGIARLVALERERRRALDQFWASERLLGRGCCGTMLSCPLRT</sequence>
<dbReference type="RefSeq" id="WP_012520555.1">
    <property type="nucleotide sequence ID" value="NC_011143.1"/>
</dbReference>
<dbReference type="Pfam" id="PF20272">
    <property type="entry name" value="E2-Crich"/>
    <property type="match status" value="1"/>
</dbReference>
<evidence type="ECO:0000313" key="3">
    <source>
        <dbReference type="EMBL" id="ACG80259.1"/>
    </source>
</evidence>
<dbReference type="InterPro" id="IPR046892">
    <property type="entry name" value="E2-Crich"/>
</dbReference>
<evidence type="ECO:0000313" key="4">
    <source>
        <dbReference type="Proteomes" id="UP000001868"/>
    </source>
</evidence>
<feature type="domain" description="Prokaryotic E2" evidence="2">
    <location>
        <begin position="17"/>
        <end position="118"/>
    </location>
</feature>
<geneLocation type="plasmid" evidence="4">
    <name>pHLK1</name>
</geneLocation>
<dbReference type="eggNOG" id="ENOG50336VF">
    <property type="taxonomic scope" value="Bacteria"/>
</dbReference>
<dbReference type="Pfam" id="PF20298">
    <property type="entry name" value="E2-ntca"/>
    <property type="match status" value="1"/>
</dbReference>
<dbReference type="HOGENOM" id="CLU_1081254_0_0_5"/>
<reference evidence="3 4" key="1">
    <citation type="journal article" date="2008" name="BMC Genomics">
        <title>Complete genome of Phenylobacterium zucineum - a novel facultative intracellular bacterium isolated from human erythroleukemia cell line K562.</title>
        <authorList>
            <person name="Luo Y."/>
            <person name="Xu X."/>
            <person name="Ding Z."/>
            <person name="Liu Z."/>
            <person name="Zhang B."/>
            <person name="Yan Z."/>
            <person name="Sun J."/>
            <person name="Hu S."/>
            <person name="Hu X."/>
        </authorList>
    </citation>
    <scope>NUCLEOTIDE SEQUENCE [LARGE SCALE GENOMIC DNA]</scope>
    <source>
        <strain evidence="4">HLK1</strain>
        <plasmid evidence="4">HLK1</plasmid>
        <plasmid evidence="4">Plasmid pHLK1</plasmid>
    </source>
</reference>
<proteinExistence type="predicted"/>
<keyword evidence="3" id="KW-0614">Plasmid</keyword>
<evidence type="ECO:0000259" key="1">
    <source>
        <dbReference type="Pfam" id="PF20272"/>
    </source>
</evidence>
<name>B4RIT4_PHEZH</name>
<dbReference type="Proteomes" id="UP000001868">
    <property type="component" value="Plasmid pHLK1"/>
</dbReference>
<dbReference type="EMBL" id="CP000748">
    <property type="protein sequence ID" value="ACG80259.1"/>
    <property type="molecule type" value="Genomic_DNA"/>
</dbReference>
<gene>
    <name evidence="3" type="ordered locus">PHZ_p0317</name>
</gene>
<accession>B4RIT4</accession>
<keyword evidence="4" id="KW-1185">Reference proteome</keyword>
<dbReference type="OrthoDB" id="7853656at2"/>
<organism evidence="3 4">
    <name type="scientific">Phenylobacterium zucineum (strain HLK1)</name>
    <dbReference type="NCBI Taxonomy" id="450851"/>
    <lineage>
        <taxon>Bacteria</taxon>
        <taxon>Pseudomonadati</taxon>
        <taxon>Pseudomonadota</taxon>
        <taxon>Alphaproteobacteria</taxon>
        <taxon>Caulobacterales</taxon>
        <taxon>Caulobacteraceae</taxon>
        <taxon>Phenylobacterium</taxon>
    </lineage>
</organism>
<dbReference type="InterPro" id="IPR046891">
    <property type="entry name" value="E2-ntca"/>
</dbReference>
<evidence type="ECO:0000259" key="2">
    <source>
        <dbReference type="Pfam" id="PF20298"/>
    </source>
</evidence>
<protein>
    <submittedName>
        <fullName evidence="3">Uncharacterized protein</fullName>
    </submittedName>
</protein>
<dbReference type="KEGG" id="pzu:PHZ_p0317"/>
<dbReference type="AlphaFoldDB" id="B4RIT4"/>
<feature type="domain" description="Cysteine-rich" evidence="1">
    <location>
        <begin position="123"/>
        <end position="240"/>
    </location>
</feature>